<comment type="similarity">
    <text evidence="9">Belongs to the ABC transporter superfamily. Lipid exporter (TC 3.A.1.106) family.</text>
</comment>
<evidence type="ECO:0000259" key="12">
    <source>
        <dbReference type="PROSITE" id="PS50929"/>
    </source>
</evidence>
<feature type="transmembrane region" description="Helical" evidence="10">
    <location>
        <begin position="30"/>
        <end position="55"/>
    </location>
</feature>
<dbReference type="PROSITE" id="PS50893">
    <property type="entry name" value="ABC_TRANSPORTER_2"/>
    <property type="match status" value="1"/>
</dbReference>
<evidence type="ECO:0000256" key="8">
    <source>
        <dbReference type="ARBA" id="ARBA00023136"/>
    </source>
</evidence>
<feature type="transmembrane region" description="Helical" evidence="10">
    <location>
        <begin position="146"/>
        <end position="164"/>
    </location>
</feature>
<dbReference type="SUPFAM" id="SSF52540">
    <property type="entry name" value="P-loop containing nucleoside triphosphate hydrolases"/>
    <property type="match status" value="1"/>
</dbReference>
<feature type="transmembrane region" description="Helical" evidence="10">
    <location>
        <begin position="67"/>
        <end position="88"/>
    </location>
</feature>
<dbReference type="PANTHER" id="PTHR24221:SF654">
    <property type="entry name" value="ATP-BINDING CASSETTE SUB-FAMILY B MEMBER 6"/>
    <property type="match status" value="1"/>
</dbReference>
<dbReference type="GO" id="GO:0016887">
    <property type="term" value="F:ATP hydrolysis activity"/>
    <property type="evidence" value="ECO:0007669"/>
    <property type="project" value="InterPro"/>
</dbReference>
<dbReference type="STRING" id="264251.FB00_03525"/>
<feature type="transmembrane region" description="Helical" evidence="10">
    <location>
        <begin position="256"/>
        <end position="278"/>
    </location>
</feature>
<dbReference type="GO" id="GO:0140359">
    <property type="term" value="F:ABC-type transporter activity"/>
    <property type="evidence" value="ECO:0007669"/>
    <property type="project" value="InterPro"/>
</dbReference>
<keyword evidence="7 10" id="KW-1133">Transmembrane helix</keyword>
<evidence type="ECO:0000313" key="14">
    <source>
        <dbReference type="Proteomes" id="UP000035265"/>
    </source>
</evidence>
<comment type="caution">
    <text evidence="13">The sequence shown here is derived from an EMBL/GenBank/DDBJ whole genome shotgun (WGS) entry which is preliminary data.</text>
</comment>
<dbReference type="InterPro" id="IPR011527">
    <property type="entry name" value="ABC1_TM_dom"/>
</dbReference>
<dbReference type="Pfam" id="PF00005">
    <property type="entry name" value="ABC_tran"/>
    <property type="match status" value="1"/>
</dbReference>
<dbReference type="InterPro" id="IPR003593">
    <property type="entry name" value="AAA+_ATPase"/>
</dbReference>
<comment type="subcellular location">
    <subcellularLocation>
        <location evidence="1">Cell membrane</location>
        <topology evidence="1">Multi-pass membrane protein</topology>
    </subcellularLocation>
</comment>
<dbReference type="GO" id="GO:0005886">
    <property type="term" value="C:plasma membrane"/>
    <property type="evidence" value="ECO:0007669"/>
    <property type="project" value="UniProtKB-SubCell"/>
</dbReference>
<feature type="transmembrane region" description="Helical" evidence="10">
    <location>
        <begin position="290"/>
        <end position="313"/>
    </location>
</feature>
<keyword evidence="3" id="KW-1003">Cell membrane</keyword>
<evidence type="ECO:0000256" key="7">
    <source>
        <dbReference type="ARBA" id="ARBA00022989"/>
    </source>
</evidence>
<dbReference type="InterPro" id="IPR003439">
    <property type="entry name" value="ABC_transporter-like_ATP-bd"/>
</dbReference>
<gene>
    <name evidence="13" type="ORF">FB00_03525</name>
</gene>
<dbReference type="FunFam" id="3.40.50.300:FF:000299">
    <property type="entry name" value="ABC transporter ATP-binding protein/permease"/>
    <property type="match status" value="1"/>
</dbReference>
<evidence type="ECO:0000256" key="5">
    <source>
        <dbReference type="ARBA" id="ARBA00022741"/>
    </source>
</evidence>
<evidence type="ECO:0000256" key="9">
    <source>
        <dbReference type="ARBA" id="ARBA00061644"/>
    </source>
</evidence>
<dbReference type="CDD" id="cd07346">
    <property type="entry name" value="ABC_6TM_exporters"/>
    <property type="match status" value="1"/>
</dbReference>
<keyword evidence="6" id="KW-0067">ATP-binding</keyword>
<keyword evidence="14" id="KW-1185">Reference proteome</keyword>
<keyword evidence="2" id="KW-0813">Transport</keyword>
<proteinExistence type="inferred from homology"/>
<dbReference type="InterPro" id="IPR039421">
    <property type="entry name" value="Type_1_exporter"/>
</dbReference>
<dbReference type="SMART" id="SM00382">
    <property type="entry name" value="AAA"/>
    <property type="match status" value="1"/>
</dbReference>
<dbReference type="PATRIC" id="fig|264251.5.peg.722"/>
<dbReference type="Proteomes" id="UP000035265">
    <property type="component" value="Unassembled WGS sequence"/>
</dbReference>
<reference evidence="13 14" key="1">
    <citation type="submission" date="2014-05" db="EMBL/GenBank/DDBJ databases">
        <title>Cellulosimicrobium funkei U11 genome.</title>
        <authorList>
            <person name="Hu C."/>
            <person name="Gong Y."/>
            <person name="Wan W."/>
            <person name="Jiang M."/>
        </authorList>
    </citation>
    <scope>NUCLEOTIDE SEQUENCE [LARGE SCALE GENOMIC DNA]</scope>
    <source>
        <strain evidence="13 14">U11</strain>
    </source>
</reference>
<dbReference type="AlphaFoldDB" id="A0A0H2KRE2"/>
<dbReference type="PROSITE" id="PS00211">
    <property type="entry name" value="ABC_TRANSPORTER_1"/>
    <property type="match status" value="1"/>
</dbReference>
<sequence length="591" mass="63940">MWHVQIEDTYDGSRPVRTVTRLFAPQRGRLAAAALAFAVKHSPVWVIPALTATVIDVVVEHRPLRELWITGAVMLAVVAQNLPLHTLYVRWLSTAVRTVENGLRMALSRRLQELSIGYHRRVSAGVLQAKIVRDVENVVEASRTTFDSGMAALTTLVGAIVLTAVRVPEFLVIFALTVPAAAWLVVAMRRRMTTRNAAFRAEVENMSARVAEMTHLIPVTRAHALEERELDRMGSVLHRVREAGIRLDVVNGRFGALSWIVFQVLSVAGLVGAAWVAWTQTFAVSPGDVVMLSSYFVTLTASVTGLLSLAPIITKGLESVRSMGEVLGEPDVERNAGKRVLDHVEGRVAFEDVTFAYDDVPAPGEEPALAVDHLSLTARPGETVALVGASGSGKSTVLNMVIGFLTPTSGRVLVDGVDTATVDLRSYRRFLAVVPQESILFEGSVRDNVTYGSPDLTDDAVERALRDANAWDFVTEMGGLDAVIGQRGGRLSGGQRQRLAIARALVRDPRVLVLDEATSALDTTSERLVQEALGRLMRGRTTFVVAHRLSTVRGADRIVVMDHGRVVEVGSHDELVAAGGAYASMHATPAA</sequence>
<dbReference type="InterPro" id="IPR036640">
    <property type="entry name" value="ABC1_TM_sf"/>
</dbReference>
<dbReference type="GO" id="GO:0005524">
    <property type="term" value="F:ATP binding"/>
    <property type="evidence" value="ECO:0007669"/>
    <property type="project" value="UniProtKB-KW"/>
</dbReference>
<evidence type="ECO:0000313" key="13">
    <source>
        <dbReference type="EMBL" id="KLN36080.1"/>
    </source>
</evidence>
<name>A0A0H2KRE2_9MICO</name>
<evidence type="ECO:0000256" key="4">
    <source>
        <dbReference type="ARBA" id="ARBA00022692"/>
    </source>
</evidence>
<dbReference type="Gene3D" id="1.20.1560.10">
    <property type="entry name" value="ABC transporter type 1, transmembrane domain"/>
    <property type="match status" value="1"/>
</dbReference>
<dbReference type="EMBL" id="JNBQ01000002">
    <property type="protein sequence ID" value="KLN36080.1"/>
    <property type="molecule type" value="Genomic_DNA"/>
</dbReference>
<dbReference type="SUPFAM" id="SSF90123">
    <property type="entry name" value="ABC transporter transmembrane region"/>
    <property type="match status" value="1"/>
</dbReference>
<dbReference type="InterPro" id="IPR017871">
    <property type="entry name" value="ABC_transporter-like_CS"/>
</dbReference>
<evidence type="ECO:0000256" key="1">
    <source>
        <dbReference type="ARBA" id="ARBA00004651"/>
    </source>
</evidence>
<accession>A0A0H2KRE2</accession>
<evidence type="ECO:0000256" key="6">
    <source>
        <dbReference type="ARBA" id="ARBA00022840"/>
    </source>
</evidence>
<keyword evidence="5" id="KW-0547">Nucleotide-binding</keyword>
<evidence type="ECO:0000256" key="3">
    <source>
        <dbReference type="ARBA" id="ARBA00022475"/>
    </source>
</evidence>
<dbReference type="Pfam" id="PF00664">
    <property type="entry name" value="ABC_membrane"/>
    <property type="match status" value="1"/>
</dbReference>
<feature type="transmembrane region" description="Helical" evidence="10">
    <location>
        <begin position="170"/>
        <end position="188"/>
    </location>
</feature>
<dbReference type="PROSITE" id="PS50929">
    <property type="entry name" value="ABC_TM1F"/>
    <property type="match status" value="1"/>
</dbReference>
<keyword evidence="8 10" id="KW-0472">Membrane</keyword>
<organism evidence="13 14">
    <name type="scientific">Cellulosimicrobium funkei</name>
    <dbReference type="NCBI Taxonomy" id="264251"/>
    <lineage>
        <taxon>Bacteria</taxon>
        <taxon>Bacillati</taxon>
        <taxon>Actinomycetota</taxon>
        <taxon>Actinomycetes</taxon>
        <taxon>Micrococcales</taxon>
        <taxon>Promicromonosporaceae</taxon>
        <taxon>Cellulosimicrobium</taxon>
    </lineage>
</organism>
<dbReference type="RefSeq" id="WP_047231441.1">
    <property type="nucleotide sequence ID" value="NZ_JNBQ01000002.1"/>
</dbReference>
<protein>
    <submittedName>
        <fullName evidence="13">ABC transporter</fullName>
    </submittedName>
</protein>
<dbReference type="InterPro" id="IPR027417">
    <property type="entry name" value="P-loop_NTPase"/>
</dbReference>
<dbReference type="PANTHER" id="PTHR24221">
    <property type="entry name" value="ATP-BINDING CASSETTE SUB-FAMILY B"/>
    <property type="match status" value="1"/>
</dbReference>
<dbReference type="GO" id="GO:0034040">
    <property type="term" value="F:ATPase-coupled lipid transmembrane transporter activity"/>
    <property type="evidence" value="ECO:0007669"/>
    <property type="project" value="TreeGrafter"/>
</dbReference>
<evidence type="ECO:0000259" key="11">
    <source>
        <dbReference type="PROSITE" id="PS50893"/>
    </source>
</evidence>
<feature type="domain" description="ABC transporter" evidence="11">
    <location>
        <begin position="348"/>
        <end position="588"/>
    </location>
</feature>
<feature type="domain" description="ABC transmembrane type-1" evidence="12">
    <location>
        <begin position="46"/>
        <end position="315"/>
    </location>
</feature>
<keyword evidence="4 10" id="KW-0812">Transmembrane</keyword>
<evidence type="ECO:0000256" key="10">
    <source>
        <dbReference type="SAM" id="Phobius"/>
    </source>
</evidence>
<evidence type="ECO:0000256" key="2">
    <source>
        <dbReference type="ARBA" id="ARBA00022448"/>
    </source>
</evidence>
<dbReference type="Gene3D" id="3.40.50.300">
    <property type="entry name" value="P-loop containing nucleotide triphosphate hydrolases"/>
    <property type="match status" value="1"/>
</dbReference>